<evidence type="ECO:0000256" key="2">
    <source>
        <dbReference type="SAM" id="Phobius"/>
    </source>
</evidence>
<name>A0AAW6T3J7_9MICO</name>
<dbReference type="InterPro" id="IPR029025">
    <property type="entry name" value="T3SS_substrate_exporter_C"/>
</dbReference>
<dbReference type="RefSeq" id="WP_281487672.1">
    <property type="nucleotide sequence ID" value="NZ_JASATX010000001.1"/>
</dbReference>
<protein>
    <submittedName>
        <fullName evidence="3">EscU/YscU/HrcU family type III secretion system export apparatus switch protein</fullName>
    </submittedName>
</protein>
<dbReference type="SUPFAM" id="SSF160544">
    <property type="entry name" value="EscU C-terminal domain-like"/>
    <property type="match status" value="1"/>
</dbReference>
<sequence length="393" mass="41206">MTDTGERTEQATPKRMREARRKGQLSRSQDLTAWLGIAAGGAVLPGTVVLGAGAMGDSVLRTGGVIANPEPARAFAVFEEALGATGSIMLPLLATVAAVVVAGAAVQGGVHLKPLRGRFEQFDLVKGTKRVFGTQALWQGAKALLKTAVVGLVLVAVVQGLMPHLLSAGALPIAALLDAAASGIGALIQAAVIAGIALAIVDVLVVARRNRKHTRMTKREVRDEHKNSEGDPLIRQQRRSRQLAMSRNRMIAAVAGADVVLLNPTHLAVGLRYEQGKSAPRVVAKGRGVIAARIRTEAERHGVPMVHDKPLARALHSVCDIGDEIPIELYNAVATVLAFVMALKRRGSQGGVHRIDPRGSSLPATEHSAEDVAASTTAQDDAPAEDRVSGGTR</sequence>
<organism evidence="3 4">
    <name type="scientific">Ruicaihuangia caeni</name>
    <dbReference type="NCBI Taxonomy" id="3042517"/>
    <lineage>
        <taxon>Bacteria</taxon>
        <taxon>Bacillati</taxon>
        <taxon>Actinomycetota</taxon>
        <taxon>Actinomycetes</taxon>
        <taxon>Micrococcales</taxon>
        <taxon>Microbacteriaceae</taxon>
        <taxon>Ruicaihuangia</taxon>
    </lineage>
</organism>
<dbReference type="InterPro" id="IPR006135">
    <property type="entry name" value="T3SS_substrate_exporter"/>
</dbReference>
<dbReference type="AlphaFoldDB" id="A0AAW6T3J7"/>
<feature type="region of interest" description="Disordered" evidence="1">
    <location>
        <begin position="1"/>
        <end position="25"/>
    </location>
</feature>
<dbReference type="GO" id="GO:0009306">
    <property type="term" value="P:protein secretion"/>
    <property type="evidence" value="ECO:0007669"/>
    <property type="project" value="InterPro"/>
</dbReference>
<feature type="region of interest" description="Disordered" evidence="1">
    <location>
        <begin position="350"/>
        <end position="393"/>
    </location>
</feature>
<dbReference type="EMBL" id="JASATX010000001">
    <property type="protein sequence ID" value="MDI2097899.1"/>
    <property type="molecule type" value="Genomic_DNA"/>
</dbReference>
<feature type="transmembrane region" description="Helical" evidence="2">
    <location>
        <begin position="186"/>
        <end position="207"/>
    </location>
</feature>
<proteinExistence type="predicted"/>
<feature type="transmembrane region" description="Helical" evidence="2">
    <location>
        <begin position="143"/>
        <end position="166"/>
    </location>
</feature>
<evidence type="ECO:0000313" key="3">
    <source>
        <dbReference type="EMBL" id="MDI2097899.1"/>
    </source>
</evidence>
<evidence type="ECO:0000256" key="1">
    <source>
        <dbReference type="SAM" id="MobiDB-lite"/>
    </source>
</evidence>
<evidence type="ECO:0000313" key="4">
    <source>
        <dbReference type="Proteomes" id="UP001321506"/>
    </source>
</evidence>
<feature type="transmembrane region" description="Helical" evidence="2">
    <location>
        <begin position="31"/>
        <end position="55"/>
    </location>
</feature>
<dbReference type="PRINTS" id="PR00950">
    <property type="entry name" value="TYPE3IMSPROT"/>
</dbReference>
<keyword evidence="2" id="KW-0472">Membrane</keyword>
<keyword evidence="4" id="KW-1185">Reference proteome</keyword>
<accession>A0AAW6T3J7</accession>
<dbReference type="Pfam" id="PF01312">
    <property type="entry name" value="Bac_export_2"/>
    <property type="match status" value="1"/>
</dbReference>
<dbReference type="PANTHER" id="PTHR30531">
    <property type="entry name" value="FLAGELLAR BIOSYNTHETIC PROTEIN FLHB"/>
    <property type="match status" value="1"/>
</dbReference>
<dbReference type="Proteomes" id="UP001321506">
    <property type="component" value="Unassembled WGS sequence"/>
</dbReference>
<feature type="transmembrane region" description="Helical" evidence="2">
    <location>
        <begin position="88"/>
        <end position="110"/>
    </location>
</feature>
<keyword evidence="2" id="KW-0812">Transmembrane</keyword>
<feature type="compositionally biased region" description="Basic and acidic residues" evidence="1">
    <location>
        <begin position="384"/>
        <end position="393"/>
    </location>
</feature>
<comment type="caution">
    <text evidence="3">The sequence shown here is derived from an EMBL/GenBank/DDBJ whole genome shotgun (WGS) entry which is preliminary data.</text>
</comment>
<dbReference type="GO" id="GO:0005886">
    <property type="term" value="C:plasma membrane"/>
    <property type="evidence" value="ECO:0007669"/>
    <property type="project" value="TreeGrafter"/>
</dbReference>
<reference evidence="3 4" key="1">
    <citation type="submission" date="2023-04" db="EMBL/GenBank/DDBJ databases">
        <title>Klugiella caeni sp. nov. isolated from the sludge of biochemical tank.</title>
        <authorList>
            <person name="Geng K."/>
        </authorList>
    </citation>
    <scope>NUCLEOTIDE SEQUENCE [LARGE SCALE GENOMIC DNA]</scope>
    <source>
        <strain evidence="3 4">YN-L-19</strain>
    </source>
</reference>
<dbReference type="PANTHER" id="PTHR30531:SF12">
    <property type="entry name" value="FLAGELLAR BIOSYNTHETIC PROTEIN FLHB"/>
    <property type="match status" value="1"/>
</dbReference>
<dbReference type="Gene3D" id="3.40.1690.10">
    <property type="entry name" value="secretion proteins EscU"/>
    <property type="match status" value="1"/>
</dbReference>
<keyword evidence="2" id="KW-1133">Transmembrane helix</keyword>
<gene>
    <name evidence="3" type="ORF">QF206_02810</name>
</gene>